<gene>
    <name evidence="1" type="ORF">BDM02DRAFT_3123765</name>
</gene>
<organism evidence="1 2">
    <name type="scientific">Thelephora ganbajun</name>
    <name type="common">Ganba fungus</name>
    <dbReference type="NCBI Taxonomy" id="370292"/>
    <lineage>
        <taxon>Eukaryota</taxon>
        <taxon>Fungi</taxon>
        <taxon>Dikarya</taxon>
        <taxon>Basidiomycota</taxon>
        <taxon>Agaricomycotina</taxon>
        <taxon>Agaricomycetes</taxon>
        <taxon>Thelephorales</taxon>
        <taxon>Thelephoraceae</taxon>
        <taxon>Thelephora</taxon>
    </lineage>
</organism>
<feature type="non-terminal residue" evidence="1">
    <location>
        <position position="372"/>
    </location>
</feature>
<evidence type="ECO:0000313" key="1">
    <source>
        <dbReference type="EMBL" id="KAF9643170.1"/>
    </source>
</evidence>
<evidence type="ECO:0000313" key="2">
    <source>
        <dbReference type="Proteomes" id="UP000886501"/>
    </source>
</evidence>
<proteinExistence type="predicted"/>
<reference evidence="1" key="1">
    <citation type="submission" date="2019-10" db="EMBL/GenBank/DDBJ databases">
        <authorList>
            <consortium name="DOE Joint Genome Institute"/>
            <person name="Kuo A."/>
            <person name="Miyauchi S."/>
            <person name="Kiss E."/>
            <person name="Drula E."/>
            <person name="Kohler A."/>
            <person name="Sanchez-Garcia M."/>
            <person name="Andreopoulos B."/>
            <person name="Barry K.W."/>
            <person name="Bonito G."/>
            <person name="Buee M."/>
            <person name="Carver A."/>
            <person name="Chen C."/>
            <person name="Cichocki N."/>
            <person name="Clum A."/>
            <person name="Culley D."/>
            <person name="Crous P.W."/>
            <person name="Fauchery L."/>
            <person name="Girlanda M."/>
            <person name="Hayes R."/>
            <person name="Keri Z."/>
            <person name="Labutti K."/>
            <person name="Lipzen A."/>
            <person name="Lombard V."/>
            <person name="Magnuson J."/>
            <person name="Maillard F."/>
            <person name="Morin E."/>
            <person name="Murat C."/>
            <person name="Nolan M."/>
            <person name="Ohm R."/>
            <person name="Pangilinan J."/>
            <person name="Pereira M."/>
            <person name="Perotto S."/>
            <person name="Peter M."/>
            <person name="Riley R."/>
            <person name="Sitrit Y."/>
            <person name="Stielow B."/>
            <person name="Szollosi G."/>
            <person name="Zifcakova L."/>
            <person name="Stursova M."/>
            <person name="Spatafora J.W."/>
            <person name="Tedersoo L."/>
            <person name="Vaario L.-M."/>
            <person name="Yamada A."/>
            <person name="Yan M."/>
            <person name="Wang P."/>
            <person name="Xu J."/>
            <person name="Bruns T."/>
            <person name="Baldrian P."/>
            <person name="Vilgalys R."/>
            <person name="Henrissat B."/>
            <person name="Grigoriev I.V."/>
            <person name="Hibbett D."/>
            <person name="Nagy L.G."/>
            <person name="Martin F.M."/>
        </authorList>
    </citation>
    <scope>NUCLEOTIDE SEQUENCE</scope>
    <source>
        <strain evidence="1">P2</strain>
    </source>
</reference>
<sequence length="372" mass="42537">MSCSLPQEILDLIIDHLRDEPDMLKICCVVSKPWVQRTRKYLFFHVKFHPLGRRVSGWRKTFPDLMNSPAHNTRVLSICHPWVIAGVDVGTLRTFCGVVHLNVNTDLWSDQAVSLVPFHGFSPVIRSLHLTFTFLRNSKVFDLIYSLPLLEDLTLVSRARRRGDEMWNTPSTSPRFTGSLELRLLEGIQSTTDRLLDLPNGLRFTKITVPWLSEEDVLSTIRLISMCSGTLESLDIANYLSDASQGVSLDLSKATKLQNVVFRSKKGAKIEWITTALHTVESKNIQQISLELSNYVFWQTIRQEWLDLDSLLVQFWTSHSLRPKVMYESTAGGSADQRNVARLLPELMRRGIVDLAEYPYVRQDFPSFTTTL</sequence>
<reference evidence="1" key="2">
    <citation type="journal article" date="2020" name="Nat. Commun.">
        <title>Large-scale genome sequencing of mycorrhizal fungi provides insights into the early evolution of symbiotic traits.</title>
        <authorList>
            <person name="Miyauchi S."/>
            <person name="Kiss E."/>
            <person name="Kuo A."/>
            <person name="Drula E."/>
            <person name="Kohler A."/>
            <person name="Sanchez-Garcia M."/>
            <person name="Morin E."/>
            <person name="Andreopoulos B."/>
            <person name="Barry K.W."/>
            <person name="Bonito G."/>
            <person name="Buee M."/>
            <person name="Carver A."/>
            <person name="Chen C."/>
            <person name="Cichocki N."/>
            <person name="Clum A."/>
            <person name="Culley D."/>
            <person name="Crous P.W."/>
            <person name="Fauchery L."/>
            <person name="Girlanda M."/>
            <person name="Hayes R.D."/>
            <person name="Keri Z."/>
            <person name="LaButti K."/>
            <person name="Lipzen A."/>
            <person name="Lombard V."/>
            <person name="Magnuson J."/>
            <person name="Maillard F."/>
            <person name="Murat C."/>
            <person name="Nolan M."/>
            <person name="Ohm R.A."/>
            <person name="Pangilinan J."/>
            <person name="Pereira M.F."/>
            <person name="Perotto S."/>
            <person name="Peter M."/>
            <person name="Pfister S."/>
            <person name="Riley R."/>
            <person name="Sitrit Y."/>
            <person name="Stielow J.B."/>
            <person name="Szollosi G."/>
            <person name="Zifcakova L."/>
            <person name="Stursova M."/>
            <person name="Spatafora J.W."/>
            <person name="Tedersoo L."/>
            <person name="Vaario L.M."/>
            <person name="Yamada A."/>
            <person name="Yan M."/>
            <person name="Wang P."/>
            <person name="Xu J."/>
            <person name="Bruns T."/>
            <person name="Baldrian P."/>
            <person name="Vilgalys R."/>
            <person name="Dunand C."/>
            <person name="Henrissat B."/>
            <person name="Grigoriev I.V."/>
            <person name="Hibbett D."/>
            <person name="Nagy L.G."/>
            <person name="Martin F.M."/>
        </authorList>
    </citation>
    <scope>NUCLEOTIDE SEQUENCE</scope>
    <source>
        <strain evidence="1">P2</strain>
    </source>
</reference>
<comment type="caution">
    <text evidence="1">The sequence shown here is derived from an EMBL/GenBank/DDBJ whole genome shotgun (WGS) entry which is preliminary data.</text>
</comment>
<accession>A0ACB6Z193</accession>
<dbReference type="EMBL" id="MU118271">
    <property type="protein sequence ID" value="KAF9643170.1"/>
    <property type="molecule type" value="Genomic_DNA"/>
</dbReference>
<protein>
    <submittedName>
        <fullName evidence="1">Uncharacterized protein</fullName>
    </submittedName>
</protein>
<dbReference type="Proteomes" id="UP000886501">
    <property type="component" value="Unassembled WGS sequence"/>
</dbReference>
<keyword evidence="2" id="KW-1185">Reference proteome</keyword>
<name>A0ACB6Z193_THEGA</name>